<keyword evidence="2" id="KW-1185">Reference proteome</keyword>
<dbReference type="Pfam" id="PF07799">
    <property type="entry name" value="DUF1643"/>
    <property type="match status" value="1"/>
</dbReference>
<reference evidence="1 2" key="1">
    <citation type="submission" date="2019-03" db="EMBL/GenBank/DDBJ databases">
        <title>Draft Genome Sequence of Massilia arenosa sp. nov., a Novel Massilia Species Isolated from a Sandy-loam Maize Soil.</title>
        <authorList>
            <person name="Raths R."/>
            <person name="Peta V."/>
            <person name="Bucking H."/>
        </authorList>
    </citation>
    <scope>NUCLEOTIDE SEQUENCE [LARGE SCALE GENOMIC DNA]</scope>
    <source>
        <strain evidence="1 2">MC02</strain>
    </source>
</reference>
<protein>
    <submittedName>
        <fullName evidence="1">DUF1643 domain-containing protein</fullName>
    </submittedName>
</protein>
<dbReference type="RefSeq" id="WP_135208868.1">
    <property type="nucleotide sequence ID" value="NZ_SPVF01000248.1"/>
</dbReference>
<evidence type="ECO:0000313" key="2">
    <source>
        <dbReference type="Proteomes" id="UP000298438"/>
    </source>
</evidence>
<dbReference type="EMBL" id="SPVF01000248">
    <property type="protein sequence ID" value="TFW13680.1"/>
    <property type="molecule type" value="Genomic_DNA"/>
</dbReference>
<sequence>MTAVISRCGMYRYRLEREVQAHGLVFAYFGINGSTATATEDDHTVRKWIGFTQRNDGRRFIVGNAFAFRATDVAELGRADDPVGPYNDRHLRAIIAHADVLVPCWGSRAKLPVRLHARLDALRDRLLASGKPVRVFGLAQSGDPLHPLMLGYDTPLVDWRG</sequence>
<accession>A0A4Y9RX08</accession>
<dbReference type="OrthoDB" id="9807577at2"/>
<dbReference type="Proteomes" id="UP000298438">
    <property type="component" value="Unassembled WGS sequence"/>
</dbReference>
<comment type="caution">
    <text evidence="1">The sequence shown here is derived from an EMBL/GenBank/DDBJ whole genome shotgun (WGS) entry which is preliminary data.</text>
</comment>
<dbReference type="InterPro" id="IPR012441">
    <property type="entry name" value="DUF1643"/>
</dbReference>
<name>A0A4Y9RX08_9BURK</name>
<organism evidence="1 2">
    <name type="scientific">Zemynaea arenosa</name>
    <dbReference type="NCBI Taxonomy" id="2561931"/>
    <lineage>
        <taxon>Bacteria</taxon>
        <taxon>Pseudomonadati</taxon>
        <taxon>Pseudomonadota</taxon>
        <taxon>Betaproteobacteria</taxon>
        <taxon>Burkholderiales</taxon>
        <taxon>Oxalobacteraceae</taxon>
        <taxon>Telluria group</taxon>
        <taxon>Zemynaea</taxon>
    </lineage>
</organism>
<dbReference type="AlphaFoldDB" id="A0A4Y9RX08"/>
<evidence type="ECO:0000313" key="1">
    <source>
        <dbReference type="EMBL" id="TFW13680.1"/>
    </source>
</evidence>
<proteinExistence type="predicted"/>
<gene>
    <name evidence="1" type="ORF">E4L96_19415</name>
</gene>